<feature type="compositionally biased region" description="Polar residues" evidence="1">
    <location>
        <begin position="1088"/>
        <end position="1105"/>
    </location>
</feature>
<feature type="compositionally biased region" description="Polar residues" evidence="1">
    <location>
        <begin position="1601"/>
        <end position="1614"/>
    </location>
</feature>
<organism evidence="3 4">
    <name type="scientific">Colletotrichum chrysophilum</name>
    <dbReference type="NCBI Taxonomy" id="1836956"/>
    <lineage>
        <taxon>Eukaryota</taxon>
        <taxon>Fungi</taxon>
        <taxon>Dikarya</taxon>
        <taxon>Ascomycota</taxon>
        <taxon>Pezizomycotina</taxon>
        <taxon>Sordariomycetes</taxon>
        <taxon>Hypocreomycetidae</taxon>
        <taxon>Glomerellales</taxon>
        <taxon>Glomerellaceae</taxon>
        <taxon>Colletotrichum</taxon>
        <taxon>Colletotrichum gloeosporioides species complex</taxon>
    </lineage>
</organism>
<feature type="region of interest" description="Disordered" evidence="1">
    <location>
        <begin position="1724"/>
        <end position="1745"/>
    </location>
</feature>
<evidence type="ECO:0000256" key="1">
    <source>
        <dbReference type="SAM" id="MobiDB-lite"/>
    </source>
</evidence>
<feature type="compositionally biased region" description="Basic and acidic residues" evidence="1">
    <location>
        <begin position="1364"/>
        <end position="1373"/>
    </location>
</feature>
<dbReference type="EMBL" id="JAQOWY010000213">
    <property type="protein sequence ID" value="KAK1847113.1"/>
    <property type="molecule type" value="Genomic_DNA"/>
</dbReference>
<feature type="region of interest" description="Disordered" evidence="1">
    <location>
        <begin position="1357"/>
        <end position="1389"/>
    </location>
</feature>
<evidence type="ECO:0000313" key="3">
    <source>
        <dbReference type="EMBL" id="KAK1847113.1"/>
    </source>
</evidence>
<evidence type="ECO:0000256" key="2">
    <source>
        <dbReference type="SAM" id="Phobius"/>
    </source>
</evidence>
<evidence type="ECO:0000313" key="4">
    <source>
        <dbReference type="Proteomes" id="UP001243330"/>
    </source>
</evidence>
<keyword evidence="2" id="KW-0812">Transmembrane</keyword>
<sequence length="2001" mass="221767">MLNRWPPRARESGVEMVEGEGEGGGELFHCSPAGAGTDQVWCSCPLLASHLSVGSLLFPVPSVVLLLPFLLLLSSSLLLSFVPAPRLLLHVARSLPCTWSASTAWYLTNVTYRGTSLNTKQLCFSTSSVDTRPSPNPRGTGIAPASPSLPLPSCRPVCPAEADFRSTTTTNEDELRPQQRTSHIRRSRQHSFRVAPQLLLLRKLKLPACLPTDSSNVRIMISMQRSLSSPVRIVSAPASQDGANPPRSPTPPSESYNTSFRSRRQQRSPSPTQTPEAVALPVRRSEDVPRRGSHQKPVIAQAVTPTASSPVKATMETSQEDTPSPVAEKTASQAVRKALLPDPSLYTNPHMAPEPDATTLEELAHLVRLSKYQERKRANTRIRLQRNLISTALSARLNRCGEIARKNLVDCFRSDDKKTFSALFNAIHDVRKSCDELRRYALLEPELDSLQSPALASSESLETPPKSTSGASSLGSMTPFLSELPASIREIFLNFLTQIRTNPDYLATRLCSLTPAELNAFTSFHQGLEPVESVLPYHGRSNTRGHMGSSSRTPAHLPTAIERLLSFQRHDPLSALIHTCFANSAGPDSAEDRRRTEIWGTALARLITESKSASEPILISVLNVWTAMRDWSGKSNMEWYLMKILEDGAFLLDKAEDQHGTRFNLADWTSKDSIAAEEFYDRAVNELFEIIDDEDATGIPEGLIELGNAILRKLDNKLVEGTRNWFVYKWLFSSFLLGVVIHPESHGLMGEYHITEYGRQKILKQVAMRASQLVVEITWNKKGTVSTPPKIQEHVESILNRFKRSRSQRPPPRLLPARSITSLRETVEVHPYLVVSPADLVTLVNALFPERRPMSQSSGLRSGAPSISGFSAISQPISMAGSRQNFETASILSTSASSVLSDATTSRETNIEEQRTGSPQRYSPPVLDPLSQRRLSNYEDDGYRLRFALREMTSQVGMDVIQGSCHPCAERWAVLFISADGNSLSSQMTYDPDEEVEEEENSSTSDTDDDEIDDKPELDKDYHQLRDSILKLVEDYEIPQSIEPQGGRAQFSNRATGIKKYRSKNKIITAEKSTPSRNPYRRREVEAQASQADLQAKETVTAQDSENSEGHETEPPSVLVAMLNAASSQSRAQADFVSAHLYWKTLQQLNALSSESLRRNGFAILLNIFSRGPRDSIRRCASAIEEYDAWLVWLKQSQERHEGLIEAMMRRLRALRDKMWYVTDVRNSAPYEQSRNICAALKTMGMPRRYNSYQRNRAHLARAPASSYLYRTETQIMDLLAAAEEQGGPNKLSDDQADKTSRWLQQAGVENFCCGEERIHRFTCEVDTCISKLIGESIMDGPVLWSSELYQRDRRNLETNNNKGPRDREHNWDDSASVMSDPERRFMSTGRPNSVRDLRAMSAHNSSQQSFDSGSYRFSRASTVLSDIVDGPDYFGVSSPVHTIDSSSTFWSPFQSAISPSSTTSRAQSPTTSVTNLSASFQQHSLGSHASHSIGRPGTSASSNETVHQQRLSEEKARFLNELRQTLVSLLLSDLGTLVFARGAETDDWFSTLGQECIDRRDSLDRRARRMGKSGKLRVIEKKKSFGNLRGAGETDKNSETTETGSTPGNDNSAAITETISTRSKQPAKESTPEFPFKKAFQRLLRMFSVHPNPHAKLGALYELEQLIVASLATGSKKSRLGWNRSEFMSPAADESTVNSRSNPLEEVIDNVRERRSHALQQFPLNSPPTVGGQMRPGTSDARTVASNSATNKDAITNVLRTLFRDSSIRPKTLFRDLQFIASFVNPTILDSTEKGTAFWDTGLAALGLKQEVCRTMIEVADEVQGVYTSTRKTTNDTQLHDPERLDTDSPPPVTTAYSLAQAGKMWTITAKEGLPTAQRELAIFYLSNPELVERTTLPLSKPREVFKQAVMDKYAGTSGRSGPGASRLYAADRSRASGGSSSLGAVGAQHPGQDSGLKDGDVRSDPALMCVAVHFFQAAEQGGDELATSFLRQNEFNAMA</sequence>
<proteinExistence type="predicted"/>
<feature type="region of interest" description="Disordered" evidence="1">
    <location>
        <begin position="1068"/>
        <end position="1115"/>
    </location>
</feature>
<feature type="region of interest" description="Disordered" evidence="1">
    <location>
        <begin position="983"/>
        <end position="1021"/>
    </location>
</feature>
<feature type="compositionally biased region" description="Acidic residues" evidence="1">
    <location>
        <begin position="991"/>
        <end position="1014"/>
    </location>
</feature>
<feature type="region of interest" description="Disordered" evidence="1">
    <location>
        <begin position="1917"/>
        <end position="1962"/>
    </location>
</feature>
<feature type="region of interest" description="Disordered" evidence="1">
    <location>
        <begin position="1832"/>
        <end position="1853"/>
    </location>
</feature>
<keyword evidence="4" id="KW-1185">Reference proteome</keyword>
<feature type="region of interest" description="Disordered" evidence="1">
    <location>
        <begin position="1587"/>
        <end position="1614"/>
    </location>
</feature>
<dbReference type="PANTHER" id="PTHR42064">
    <property type="entry name" value="YALI0F28677P"/>
    <property type="match status" value="1"/>
</dbReference>
<feature type="compositionally biased region" description="Low complexity" evidence="1">
    <location>
        <begin position="1937"/>
        <end position="1949"/>
    </location>
</feature>
<feature type="region of interest" description="Disordered" evidence="1">
    <location>
        <begin position="165"/>
        <end position="189"/>
    </location>
</feature>
<dbReference type="Proteomes" id="UP001243330">
    <property type="component" value="Unassembled WGS sequence"/>
</dbReference>
<keyword evidence="2" id="KW-1133">Transmembrane helix</keyword>
<feature type="region of interest" description="Disordered" evidence="1">
    <location>
        <begin position="1485"/>
        <end position="1510"/>
    </location>
</feature>
<keyword evidence="2" id="KW-0472">Membrane</keyword>
<feature type="compositionally biased region" description="Basic and acidic residues" evidence="1">
    <location>
        <begin position="1839"/>
        <end position="1848"/>
    </location>
</feature>
<feature type="region of interest" description="Disordered" evidence="1">
    <location>
        <begin position="128"/>
        <end position="148"/>
    </location>
</feature>
<feature type="region of interest" description="Disordered" evidence="1">
    <location>
        <begin position="897"/>
        <end position="934"/>
    </location>
</feature>
<feature type="region of interest" description="Disordered" evidence="1">
    <location>
        <begin position="453"/>
        <end position="474"/>
    </location>
</feature>
<name>A0AAD9EG26_9PEZI</name>
<comment type="caution">
    <text evidence="3">The sequence shown here is derived from an EMBL/GenBank/DDBJ whole genome shotgun (WGS) entry which is preliminary data.</text>
</comment>
<feature type="region of interest" description="Disordered" evidence="1">
    <location>
        <begin position="236"/>
        <end position="332"/>
    </location>
</feature>
<feature type="transmembrane region" description="Helical" evidence="2">
    <location>
        <begin position="56"/>
        <end position="82"/>
    </location>
</feature>
<feature type="compositionally biased region" description="Low complexity" evidence="1">
    <location>
        <begin position="897"/>
        <end position="906"/>
    </location>
</feature>
<dbReference type="PANTHER" id="PTHR42064:SF1">
    <property type="entry name" value="YALI0F28677P"/>
    <property type="match status" value="1"/>
</dbReference>
<protein>
    <submittedName>
        <fullName evidence="3">Uncharacterized protein</fullName>
    </submittedName>
</protein>
<gene>
    <name evidence="3" type="ORF">CCHR01_10280</name>
</gene>
<feature type="compositionally biased region" description="Polar residues" evidence="1">
    <location>
        <begin position="303"/>
        <end position="322"/>
    </location>
</feature>
<accession>A0AAD9EG26</accession>
<reference evidence="3" key="1">
    <citation type="submission" date="2023-01" db="EMBL/GenBank/DDBJ databases">
        <title>Colletotrichum chrysophilum M932 genome sequence.</title>
        <authorList>
            <person name="Baroncelli R."/>
        </authorList>
    </citation>
    <scope>NUCLEOTIDE SEQUENCE</scope>
    <source>
        <strain evidence="3">M932</strain>
    </source>
</reference>
<feature type="compositionally biased region" description="Polar residues" evidence="1">
    <location>
        <begin position="1499"/>
        <end position="1510"/>
    </location>
</feature>